<evidence type="ECO:0000256" key="3">
    <source>
        <dbReference type="ARBA" id="ARBA00019082"/>
    </source>
</evidence>
<keyword evidence="12" id="KW-0012">Acyltransferase</keyword>
<keyword evidence="17" id="KW-1185">Reference proteome</keyword>
<keyword evidence="11" id="KW-1208">Phospholipid metabolism</keyword>
<dbReference type="PANTHER" id="PTHR31201">
    <property type="entry name" value="OS01G0585100 PROTEIN"/>
    <property type="match status" value="1"/>
</dbReference>
<feature type="transmembrane region" description="Helical" evidence="15">
    <location>
        <begin position="213"/>
        <end position="232"/>
    </location>
</feature>
<evidence type="ECO:0000256" key="13">
    <source>
        <dbReference type="SAM" id="Coils"/>
    </source>
</evidence>
<accession>A0AAV9I8P5</accession>
<evidence type="ECO:0000313" key="16">
    <source>
        <dbReference type="EMBL" id="KAK4523682.1"/>
    </source>
</evidence>
<protein>
    <recommendedName>
        <fullName evidence="3">Glycerophosphocholine acyltransferase 1</fullName>
    </recommendedName>
</protein>
<comment type="caution">
    <text evidence="16">The sequence shown here is derived from an EMBL/GenBank/DDBJ whole genome shotgun (WGS) entry which is preliminary data.</text>
</comment>
<keyword evidence="8" id="KW-0443">Lipid metabolism</keyword>
<evidence type="ECO:0000256" key="12">
    <source>
        <dbReference type="ARBA" id="ARBA00023315"/>
    </source>
</evidence>
<keyword evidence="9 15" id="KW-0472">Membrane</keyword>
<dbReference type="PANTHER" id="PTHR31201:SF1">
    <property type="entry name" value="GLYCEROPHOSPHOCHOLINE ACYLTRANSFERASE 1"/>
    <property type="match status" value="1"/>
</dbReference>
<feature type="compositionally biased region" description="Low complexity" evidence="14">
    <location>
        <begin position="43"/>
        <end position="52"/>
    </location>
</feature>
<evidence type="ECO:0000313" key="17">
    <source>
        <dbReference type="Proteomes" id="UP001300502"/>
    </source>
</evidence>
<dbReference type="GO" id="GO:0016746">
    <property type="term" value="F:acyltransferase activity"/>
    <property type="evidence" value="ECO:0007669"/>
    <property type="project" value="UniProtKB-KW"/>
</dbReference>
<proteinExistence type="inferred from homology"/>
<organism evidence="16 17">
    <name type="scientific">Galdieria yellowstonensis</name>
    <dbReference type="NCBI Taxonomy" id="3028027"/>
    <lineage>
        <taxon>Eukaryota</taxon>
        <taxon>Rhodophyta</taxon>
        <taxon>Bangiophyceae</taxon>
        <taxon>Galdieriales</taxon>
        <taxon>Galdieriaceae</taxon>
        <taxon>Galdieria</taxon>
    </lineage>
</organism>
<reference evidence="16 17" key="1">
    <citation type="submission" date="2022-07" db="EMBL/GenBank/DDBJ databases">
        <title>Genome-wide signatures of adaptation to extreme environments.</title>
        <authorList>
            <person name="Cho C.H."/>
            <person name="Yoon H.S."/>
        </authorList>
    </citation>
    <scope>NUCLEOTIDE SEQUENCE [LARGE SCALE GENOMIC DNA]</scope>
    <source>
        <strain evidence="16 17">108.79 E11</strain>
    </source>
</reference>
<feature type="compositionally biased region" description="Acidic residues" evidence="14">
    <location>
        <begin position="28"/>
        <end position="42"/>
    </location>
</feature>
<evidence type="ECO:0000256" key="8">
    <source>
        <dbReference type="ARBA" id="ARBA00023098"/>
    </source>
</evidence>
<evidence type="ECO:0000256" key="5">
    <source>
        <dbReference type="ARBA" id="ARBA00022679"/>
    </source>
</evidence>
<feature type="transmembrane region" description="Helical" evidence="15">
    <location>
        <begin position="190"/>
        <end position="207"/>
    </location>
</feature>
<keyword evidence="4" id="KW-0444">Lipid biosynthesis</keyword>
<feature type="transmembrane region" description="Helical" evidence="15">
    <location>
        <begin position="419"/>
        <end position="441"/>
    </location>
</feature>
<evidence type="ECO:0000256" key="4">
    <source>
        <dbReference type="ARBA" id="ARBA00022516"/>
    </source>
</evidence>
<comment type="subcellular location">
    <subcellularLocation>
        <location evidence="1">Membrane</location>
        <topology evidence="1">Multi-pass membrane protein</topology>
    </subcellularLocation>
</comment>
<keyword evidence="7 15" id="KW-1133">Transmembrane helix</keyword>
<evidence type="ECO:0000256" key="1">
    <source>
        <dbReference type="ARBA" id="ARBA00004141"/>
    </source>
</evidence>
<evidence type="ECO:0000256" key="6">
    <source>
        <dbReference type="ARBA" id="ARBA00022692"/>
    </source>
</evidence>
<dbReference type="Proteomes" id="UP001300502">
    <property type="component" value="Unassembled WGS sequence"/>
</dbReference>
<gene>
    <name evidence="16" type="ORF">GAYE_PCTG75G1578</name>
</gene>
<feature type="coiled-coil region" evidence="13">
    <location>
        <begin position="117"/>
        <end position="180"/>
    </location>
</feature>
<name>A0AAV9I8P5_9RHOD</name>
<evidence type="ECO:0000256" key="14">
    <source>
        <dbReference type="SAM" id="MobiDB-lite"/>
    </source>
</evidence>
<feature type="transmembrane region" description="Helical" evidence="15">
    <location>
        <begin position="239"/>
        <end position="258"/>
    </location>
</feature>
<keyword evidence="6 15" id="KW-0812">Transmembrane</keyword>
<sequence length="469" mass="55508">MQFSSQGTCGDGQPTTTTNNNTAATTENSDEDSDQYSQEEDSSSGLESTSSSVEDLDNVLGLESADVFPFLSSQVPLLEDVWPVFERLELFQEWKDFLKHERETWKKQIVSRQAYLREKRKSAKEKLESKLKQAQDKLRRRKEKIGEQWKSARGSLKQRRDKISENLQKQRARVRNALRQPLFVKTVDKVAFVLGVLNMVVTEYFLLKAPQALWKYYLLLIGPLMILRYWLYRRAKFHYFMYDFCYFAQILLILSLLFYPSSQVFLRINFGIANGPLAWAIVLWRNSLVFHSLDKMTSLFIHSFPPLVTYCLRWHTEERWKETSHFHFLVEIVGAPFALYLLWQCLYLLKTEWFSRKKLKQDPNLMTSLRYLTRERTSISYHVINMFGERYQLATFVGLQCVYTLLTLFFALLLYNHPWFHAIFLTSMGFASLWNGASYYFDIFARRYMQEVIARTKSESYDRSNEENE</sequence>
<feature type="transmembrane region" description="Helical" evidence="15">
    <location>
        <begin position="393"/>
        <end position="413"/>
    </location>
</feature>
<feature type="transmembrane region" description="Helical" evidence="15">
    <location>
        <begin position="328"/>
        <end position="349"/>
    </location>
</feature>
<dbReference type="AlphaFoldDB" id="A0AAV9I8P5"/>
<feature type="region of interest" description="Disordered" evidence="14">
    <location>
        <begin position="1"/>
        <end position="52"/>
    </location>
</feature>
<comment type="similarity">
    <text evidence="2">Belongs to the GPC1 family.</text>
</comment>
<dbReference type="GO" id="GO:0016020">
    <property type="term" value="C:membrane"/>
    <property type="evidence" value="ECO:0007669"/>
    <property type="project" value="UniProtKB-SubCell"/>
</dbReference>
<dbReference type="InterPro" id="IPR021261">
    <property type="entry name" value="GPCAT"/>
</dbReference>
<evidence type="ECO:0000256" key="7">
    <source>
        <dbReference type="ARBA" id="ARBA00022989"/>
    </source>
</evidence>
<feature type="compositionally biased region" description="Low complexity" evidence="14">
    <location>
        <begin position="15"/>
        <end position="27"/>
    </location>
</feature>
<evidence type="ECO:0000256" key="11">
    <source>
        <dbReference type="ARBA" id="ARBA00023264"/>
    </source>
</evidence>
<keyword evidence="13" id="KW-0175">Coiled coil</keyword>
<keyword evidence="5" id="KW-0808">Transferase</keyword>
<evidence type="ECO:0000256" key="2">
    <source>
        <dbReference type="ARBA" id="ARBA00006675"/>
    </source>
</evidence>
<evidence type="ECO:0000256" key="10">
    <source>
        <dbReference type="ARBA" id="ARBA00023209"/>
    </source>
</evidence>
<evidence type="ECO:0000256" key="15">
    <source>
        <dbReference type="SAM" id="Phobius"/>
    </source>
</evidence>
<evidence type="ECO:0000256" key="9">
    <source>
        <dbReference type="ARBA" id="ARBA00023136"/>
    </source>
</evidence>
<dbReference type="GO" id="GO:0006656">
    <property type="term" value="P:phosphatidylcholine biosynthetic process"/>
    <property type="evidence" value="ECO:0007669"/>
    <property type="project" value="TreeGrafter"/>
</dbReference>
<dbReference type="Pfam" id="PF10998">
    <property type="entry name" value="DUF2838"/>
    <property type="match status" value="1"/>
</dbReference>
<dbReference type="EMBL" id="JANCYU010000019">
    <property type="protein sequence ID" value="KAK4523682.1"/>
    <property type="molecule type" value="Genomic_DNA"/>
</dbReference>
<keyword evidence="10" id="KW-0594">Phospholipid biosynthesis</keyword>